<dbReference type="Pfam" id="PF04168">
    <property type="entry name" value="Alpha-E"/>
    <property type="match status" value="1"/>
</dbReference>
<gene>
    <name evidence="2" type="ORF">IAB44_13875</name>
</gene>
<sequence length="225" mass="26486">MGIVSVEKVNHLFWLGRYTERVFTTLKTFDRYFDVMLDQEPDIYQKFCRRLAIPDIYRDMEDFIDRYLYDAENPDSLYANLVRAYDNAVVMREELSSEVLAYIQLALDVLKGSRSARAPIVELQRVADYLLAFWGSADDYVESEESRNLMKCGKYVERLDLYLRFGMAGEQLDKEFSKLLNRLNRVHVRRNLEKMDRLTEIIQKGDGWKEHIQEAVTLAGEIVEV</sequence>
<proteinExistence type="predicted"/>
<name>A0A9D1JKV2_9FIRM</name>
<dbReference type="Proteomes" id="UP000823935">
    <property type="component" value="Unassembled WGS sequence"/>
</dbReference>
<protein>
    <submittedName>
        <fullName evidence="2">Alpha-E domain-containing protein</fullName>
    </submittedName>
</protein>
<reference evidence="2" key="2">
    <citation type="journal article" date="2021" name="PeerJ">
        <title>Extensive microbial diversity within the chicken gut microbiome revealed by metagenomics and culture.</title>
        <authorList>
            <person name="Gilroy R."/>
            <person name="Ravi A."/>
            <person name="Getino M."/>
            <person name="Pursley I."/>
            <person name="Horton D.L."/>
            <person name="Alikhan N.F."/>
            <person name="Baker D."/>
            <person name="Gharbi K."/>
            <person name="Hall N."/>
            <person name="Watson M."/>
            <person name="Adriaenssens E.M."/>
            <person name="Foster-Nyarko E."/>
            <person name="Jarju S."/>
            <person name="Secka A."/>
            <person name="Antonio M."/>
            <person name="Oren A."/>
            <person name="Chaudhuri R.R."/>
            <person name="La Ragione R."/>
            <person name="Hildebrand F."/>
            <person name="Pallen M.J."/>
        </authorList>
    </citation>
    <scope>NUCLEOTIDE SEQUENCE</scope>
    <source>
        <strain evidence="2">CHK190-19873</strain>
    </source>
</reference>
<organism evidence="2 3">
    <name type="scientific">Candidatus Limivivens intestinipullorum</name>
    <dbReference type="NCBI Taxonomy" id="2840858"/>
    <lineage>
        <taxon>Bacteria</taxon>
        <taxon>Bacillati</taxon>
        <taxon>Bacillota</taxon>
        <taxon>Clostridia</taxon>
        <taxon>Lachnospirales</taxon>
        <taxon>Lachnospiraceae</taxon>
        <taxon>Lachnospiraceae incertae sedis</taxon>
        <taxon>Candidatus Limivivens</taxon>
    </lineage>
</organism>
<evidence type="ECO:0000313" key="3">
    <source>
        <dbReference type="Proteomes" id="UP000823935"/>
    </source>
</evidence>
<evidence type="ECO:0000313" key="2">
    <source>
        <dbReference type="EMBL" id="HIS32611.1"/>
    </source>
</evidence>
<feature type="domain" description="DUF403" evidence="1">
    <location>
        <begin position="10"/>
        <end position="165"/>
    </location>
</feature>
<comment type="caution">
    <text evidence="2">The sequence shown here is derived from an EMBL/GenBank/DDBJ whole genome shotgun (WGS) entry which is preliminary data.</text>
</comment>
<dbReference type="InterPro" id="IPR007296">
    <property type="entry name" value="DUF403"/>
</dbReference>
<dbReference type="EMBL" id="DVIQ01000091">
    <property type="protein sequence ID" value="HIS32611.1"/>
    <property type="molecule type" value="Genomic_DNA"/>
</dbReference>
<reference evidence="2" key="1">
    <citation type="submission" date="2020-10" db="EMBL/GenBank/DDBJ databases">
        <authorList>
            <person name="Gilroy R."/>
        </authorList>
    </citation>
    <scope>NUCLEOTIDE SEQUENCE</scope>
    <source>
        <strain evidence="2">CHK190-19873</strain>
    </source>
</reference>
<evidence type="ECO:0000259" key="1">
    <source>
        <dbReference type="Pfam" id="PF04168"/>
    </source>
</evidence>
<dbReference type="AlphaFoldDB" id="A0A9D1JKV2"/>
<accession>A0A9D1JKV2</accession>